<accession>A0A5K3FFR2</accession>
<dbReference type="AlphaFoldDB" id="A0A5K3FFR2"/>
<protein>
    <submittedName>
        <fullName evidence="1">Peptidase A1 domain-containing protein</fullName>
    </submittedName>
</protein>
<reference evidence="1" key="1">
    <citation type="submission" date="2019-11" db="UniProtKB">
        <authorList>
            <consortium name="WormBaseParasite"/>
        </authorList>
    </citation>
    <scope>IDENTIFICATION</scope>
</reference>
<proteinExistence type="predicted"/>
<dbReference type="WBParaSite" id="MCU_008084-RA">
    <property type="protein sequence ID" value="MCU_008084-RA"/>
    <property type="gene ID" value="MCU_008084"/>
</dbReference>
<organism evidence="1">
    <name type="scientific">Mesocestoides corti</name>
    <name type="common">Flatworm</name>
    <dbReference type="NCBI Taxonomy" id="53468"/>
    <lineage>
        <taxon>Eukaryota</taxon>
        <taxon>Metazoa</taxon>
        <taxon>Spiralia</taxon>
        <taxon>Lophotrochozoa</taxon>
        <taxon>Platyhelminthes</taxon>
        <taxon>Cestoda</taxon>
        <taxon>Eucestoda</taxon>
        <taxon>Cyclophyllidea</taxon>
        <taxon>Mesocestoididae</taxon>
        <taxon>Mesocestoides</taxon>
    </lineage>
</organism>
<evidence type="ECO:0000313" key="1">
    <source>
        <dbReference type="WBParaSite" id="MCU_008084-RA"/>
    </source>
</evidence>
<name>A0A5K3FFR2_MESCO</name>
<sequence>WLQPILCFPALEWHARKISSQPENDANEEHYIKSGVASVVNSDGRGLTCGYGLCFVNKACYVIQQLFPLVFGYSTPVLNEDILDHVGLSQYSDIFFLNSH</sequence>